<feature type="compositionally biased region" description="Polar residues" evidence="1">
    <location>
        <begin position="789"/>
        <end position="817"/>
    </location>
</feature>
<evidence type="ECO:0008006" key="4">
    <source>
        <dbReference type="Google" id="ProtNLM"/>
    </source>
</evidence>
<sequence length="1435" mass="155519">MAPSSDQAMSRPESAIFSPSIKTHSRSRAQSISSDRPSTIAASLMSPPLTVSPEAAFIAASAASQIVTNDHDSHADALLDQHGIEPSSEPALVSPAALHLVNNFLDHLLFNFISVARSATLASLRPAITEVLKPKLAKDVINQADEELQEYMGDSEEDAPNPSAAKDWDLELIWKRTRLRCMVYSSLGDMEEEDEDYYMEKELLSPRQEDQTSELVSSAVSIFLTSIIEYLGEQALIIAGQAAFQRIRVKYEKELKEGLRKPGESTEQIVVQEFDMERVALDRTLGRLWRTWKKKIRSPVITILDRGLSHSFSRDSMRSSRATPTHLRSPSVTETPVTPVPETIPEPANEIETKVDANKTETKETAKEEDVEECLVAAAIPLPMGDNDVEEIQSTGLSVRSRSRDGAEERAARKRKVRPQSLMVWPVAKPANPPTPTLSPSHAPLSASKKRSNSLPTPTATPSGSPTRAKAQASELVPLPAADEKDVEQSQISDDKQPAQDDKSNVLEDATMTPVGTSLVDAPASPQEAEAAPQTQKSGGVATDDEIKVSDENEYDDESMDEEPQILTSSRISISGRSASPTVSEQGRPAPIITTMGRTRTPSIYSARLIEVTSPRSPGTAARNSPTLDSSEHMRLSRSSSLRTASITEERSRYSPDSASGARISGHGGNKSALSAEVAPEEVSPVTDDGALEAIPEPPSPEGFEGQDMSSGSNPILGSVAERGSPGSSPIRSTPKITTPTGSSGTFYFEDRPKPPPKHHAQSRPRVSVITEVAAPEMSDRSPSRRARSNLSVEDQPTSIGKISVQRSRGRSPSETGSLPRFPEPPKPGVMVRQETASSISSSSTSTRSSNKLRLVRTSEEGSAAAQSREDVARNFEELIQSDQTIQFTLTPESMRDIDSQSTRSTGSPIIAVRTRKSLDTRRDSDRSRSSSSNRKRDAKKDKDAHSQHPMPELKRNSNNSTASGPILHAIPQPPRPHPPQARDPRINRESVADFADFIRATGPTGINTAVMNRNSGQQSGLRNVSGPVSPPSVPLITEAPRPTTNNSNYNRLRLTAREPQTDRDDNSDLIDFIRRGPPTAGNPRIPQAVAPFRSTLDSDQMSILEVGGKAVDAQLRDVDVRNSQASTDITNNSMHSFQSSVNSQSALLSRNKSQHSTATGRFEGIEEDDVVMPMPSAMPQRKRRGPRDPYAIDLTDEEDFDEDDDYPVKPKRPPTNEESLMDFLRNVPPPPEPVVAPVMTSPKEPQPKKKSSATSLMSRFTRRENKSNVPPSSSSSMSPQSPVRFNESRGLSSRASANSGRGYTPIQVHMPPGVDQYAPPSSVNQNSVNHNQNMPMSRGRGMSQSSGTTAPRVAMKRFEPRDAYVAPTSGISDLASFLKNSTPPPSMGAAAPFDFGGPTSSITTATGSRGGDGAGDSHSFSRVFSRRSRKASVV</sequence>
<feature type="compositionally biased region" description="Low complexity" evidence="1">
    <location>
        <begin position="569"/>
        <end position="580"/>
    </location>
</feature>
<feature type="region of interest" description="Disordered" evidence="1">
    <location>
        <begin position="1389"/>
        <end position="1435"/>
    </location>
</feature>
<dbReference type="VEuPathDB" id="FungiDB:SMAC_08344"/>
<accession>A0A8S8ZMP5</accession>
<proteinExistence type="predicted"/>
<feature type="region of interest" description="Disordered" evidence="1">
    <location>
        <begin position="1"/>
        <end position="36"/>
    </location>
</feature>
<feature type="compositionally biased region" description="Low complexity" evidence="1">
    <location>
        <begin position="1271"/>
        <end position="1283"/>
    </location>
</feature>
<evidence type="ECO:0000313" key="2">
    <source>
        <dbReference type="EMBL" id="KAA8630618.1"/>
    </source>
</evidence>
<reference evidence="2 3" key="1">
    <citation type="submission" date="2017-07" db="EMBL/GenBank/DDBJ databases">
        <title>Genome sequence of the Sordaria macrospora wild type strain R19027.</title>
        <authorList>
            <person name="Nowrousian M."/>
            <person name="Teichert I."/>
            <person name="Kueck U."/>
        </authorList>
    </citation>
    <scope>NUCLEOTIDE SEQUENCE [LARGE SCALE GENOMIC DNA]</scope>
    <source>
        <strain evidence="2 3">R19027</strain>
        <tissue evidence="2">Mycelium</tissue>
    </source>
</reference>
<feature type="compositionally biased region" description="Acidic residues" evidence="1">
    <location>
        <begin position="1195"/>
        <end position="1206"/>
    </location>
</feature>
<comment type="caution">
    <text evidence="2">The sequence shown here is derived from an EMBL/GenBank/DDBJ whole genome shotgun (WGS) entry which is preliminary data.</text>
</comment>
<feature type="compositionally biased region" description="Polar residues" evidence="1">
    <location>
        <begin position="614"/>
        <end position="629"/>
    </location>
</feature>
<feature type="compositionally biased region" description="Basic and acidic residues" evidence="1">
    <location>
        <begin position="917"/>
        <end position="956"/>
    </location>
</feature>
<feature type="compositionally biased region" description="Polar residues" evidence="1">
    <location>
        <begin position="726"/>
        <end position="746"/>
    </location>
</feature>
<dbReference type="OMA" id="ETIHYTL"/>
<feature type="compositionally biased region" description="Basic and acidic residues" evidence="1">
    <location>
        <begin position="351"/>
        <end position="368"/>
    </location>
</feature>
<feature type="compositionally biased region" description="Polar residues" evidence="1">
    <location>
        <begin position="1131"/>
        <end position="1160"/>
    </location>
</feature>
<feature type="compositionally biased region" description="Basic residues" evidence="1">
    <location>
        <begin position="1425"/>
        <end position="1435"/>
    </location>
</feature>
<organism evidence="2 3">
    <name type="scientific">Sordaria macrospora</name>
    <dbReference type="NCBI Taxonomy" id="5147"/>
    <lineage>
        <taxon>Eukaryota</taxon>
        <taxon>Fungi</taxon>
        <taxon>Dikarya</taxon>
        <taxon>Ascomycota</taxon>
        <taxon>Pezizomycotina</taxon>
        <taxon>Sordariomycetes</taxon>
        <taxon>Sordariomycetidae</taxon>
        <taxon>Sordariales</taxon>
        <taxon>Sordariaceae</taxon>
        <taxon>Sordaria</taxon>
    </lineage>
</organism>
<evidence type="ECO:0000256" key="1">
    <source>
        <dbReference type="SAM" id="MobiDB-lite"/>
    </source>
</evidence>
<feature type="compositionally biased region" description="Low complexity" evidence="1">
    <location>
        <begin position="836"/>
        <end position="850"/>
    </location>
</feature>
<feature type="region of interest" description="Disordered" evidence="1">
    <location>
        <begin position="1006"/>
        <end position="1049"/>
    </location>
</feature>
<evidence type="ECO:0000313" key="3">
    <source>
        <dbReference type="Proteomes" id="UP000433876"/>
    </source>
</evidence>
<feature type="compositionally biased region" description="Acidic residues" evidence="1">
    <location>
        <begin position="552"/>
        <end position="564"/>
    </location>
</feature>
<dbReference type="Proteomes" id="UP000433876">
    <property type="component" value="Unassembled WGS sequence"/>
</dbReference>
<name>A0A8S8ZMP5_SORMA</name>
<feature type="compositionally biased region" description="Polar residues" evidence="1">
    <location>
        <begin position="1290"/>
        <end position="1302"/>
    </location>
</feature>
<gene>
    <name evidence="2" type="ORF">SMACR_08344</name>
</gene>
<feature type="region of interest" description="Disordered" evidence="1">
    <location>
        <begin position="1131"/>
        <end position="1305"/>
    </location>
</feature>
<protein>
    <recommendedName>
        <fullName evidence="4">Flo11</fullName>
    </recommendedName>
</protein>
<feature type="region of interest" description="Disordered" evidence="1">
    <location>
        <begin position="314"/>
        <end position="370"/>
    </location>
</feature>
<feature type="compositionally biased region" description="Basic and acidic residues" evidence="1">
    <location>
        <begin position="402"/>
        <end position="411"/>
    </location>
</feature>
<feature type="compositionally biased region" description="Polar residues" evidence="1">
    <location>
        <begin position="1399"/>
        <end position="1408"/>
    </location>
</feature>
<feature type="compositionally biased region" description="Low complexity" evidence="1">
    <location>
        <begin position="522"/>
        <end position="534"/>
    </location>
</feature>
<feature type="compositionally biased region" description="Basic and acidic residues" evidence="1">
    <location>
        <begin position="868"/>
        <end position="877"/>
    </location>
</feature>
<feature type="compositionally biased region" description="Polar residues" evidence="1">
    <location>
        <begin position="1006"/>
        <end position="1023"/>
    </location>
</feature>
<feature type="compositionally biased region" description="Polar residues" evidence="1">
    <location>
        <begin position="881"/>
        <end position="892"/>
    </location>
</feature>
<feature type="compositionally biased region" description="Basic and acidic residues" evidence="1">
    <location>
        <begin position="482"/>
        <end position="506"/>
    </location>
</feature>
<feature type="region of interest" description="Disordered" evidence="1">
    <location>
        <begin position="394"/>
        <end position="985"/>
    </location>
</feature>
<feature type="compositionally biased region" description="Low complexity" evidence="1">
    <location>
        <begin position="454"/>
        <end position="467"/>
    </location>
</feature>
<dbReference type="EMBL" id="NMPR01000099">
    <property type="protein sequence ID" value="KAA8630618.1"/>
    <property type="molecule type" value="Genomic_DNA"/>
</dbReference>